<dbReference type="PROSITE" id="PS51471">
    <property type="entry name" value="FE2OG_OXY"/>
    <property type="match status" value="1"/>
</dbReference>
<evidence type="ECO:0000313" key="8">
    <source>
        <dbReference type="EMBL" id="GGW89362.1"/>
    </source>
</evidence>
<gene>
    <name evidence="8" type="ORF">GCM10007391_24500</name>
</gene>
<organism evidence="8 9">
    <name type="scientific">Alteromonas halophila</name>
    <dbReference type="NCBI Taxonomy" id="516698"/>
    <lineage>
        <taxon>Bacteria</taxon>
        <taxon>Pseudomonadati</taxon>
        <taxon>Pseudomonadota</taxon>
        <taxon>Gammaproteobacteria</taxon>
        <taxon>Alteromonadales</taxon>
        <taxon>Alteromonadaceae</taxon>
        <taxon>Alteromonas/Salinimonas group</taxon>
        <taxon>Alteromonas</taxon>
    </lineage>
</organism>
<dbReference type="GO" id="GO:0008198">
    <property type="term" value="F:ferrous iron binding"/>
    <property type="evidence" value="ECO:0007669"/>
    <property type="project" value="TreeGrafter"/>
</dbReference>
<proteinExistence type="predicted"/>
<dbReference type="AlphaFoldDB" id="A0A918N0D4"/>
<dbReference type="GO" id="GO:0031543">
    <property type="term" value="F:peptidyl-proline dioxygenase activity"/>
    <property type="evidence" value="ECO:0007669"/>
    <property type="project" value="TreeGrafter"/>
</dbReference>
<keyword evidence="5" id="KW-0560">Oxidoreductase</keyword>
<evidence type="ECO:0000256" key="5">
    <source>
        <dbReference type="ARBA" id="ARBA00023002"/>
    </source>
</evidence>
<dbReference type="InterPro" id="IPR006620">
    <property type="entry name" value="Pro_4_hyd_alph"/>
</dbReference>
<evidence type="ECO:0000256" key="2">
    <source>
        <dbReference type="ARBA" id="ARBA00022723"/>
    </source>
</evidence>
<protein>
    <submittedName>
        <fullName evidence="8">SM-20</fullName>
    </submittedName>
</protein>
<reference evidence="8" key="1">
    <citation type="journal article" date="2014" name="Int. J. Syst. Evol. Microbiol.">
        <title>Complete genome sequence of Corynebacterium casei LMG S-19264T (=DSM 44701T), isolated from a smear-ripened cheese.</title>
        <authorList>
            <consortium name="US DOE Joint Genome Institute (JGI-PGF)"/>
            <person name="Walter F."/>
            <person name="Albersmeier A."/>
            <person name="Kalinowski J."/>
            <person name="Ruckert C."/>
        </authorList>
    </citation>
    <scope>NUCLEOTIDE SEQUENCE</scope>
    <source>
        <strain evidence="8">KCTC 22164</strain>
    </source>
</reference>
<evidence type="ECO:0000256" key="1">
    <source>
        <dbReference type="ARBA" id="ARBA00001961"/>
    </source>
</evidence>
<comment type="cofactor">
    <cofactor evidence="1">
        <name>L-ascorbate</name>
        <dbReference type="ChEBI" id="CHEBI:38290"/>
    </cofactor>
</comment>
<dbReference type="EMBL" id="BMXP01000006">
    <property type="protein sequence ID" value="GGW89362.1"/>
    <property type="molecule type" value="Genomic_DNA"/>
</dbReference>
<keyword evidence="9" id="KW-1185">Reference proteome</keyword>
<dbReference type="PANTHER" id="PTHR12907:SF26">
    <property type="entry name" value="HIF PROLYL HYDROXYLASE, ISOFORM C"/>
    <property type="match status" value="1"/>
</dbReference>
<evidence type="ECO:0000256" key="6">
    <source>
        <dbReference type="ARBA" id="ARBA00023004"/>
    </source>
</evidence>
<evidence type="ECO:0000313" key="9">
    <source>
        <dbReference type="Proteomes" id="UP000631300"/>
    </source>
</evidence>
<dbReference type="Proteomes" id="UP000631300">
    <property type="component" value="Unassembled WGS sequence"/>
</dbReference>
<keyword evidence="3" id="KW-0847">Vitamin C</keyword>
<dbReference type="InterPro" id="IPR044862">
    <property type="entry name" value="Pro_4_hyd_alph_FE2OG_OXY"/>
</dbReference>
<dbReference type="GO" id="GO:0031418">
    <property type="term" value="F:L-ascorbic acid binding"/>
    <property type="evidence" value="ECO:0007669"/>
    <property type="project" value="UniProtKB-KW"/>
</dbReference>
<dbReference type="SMART" id="SM00702">
    <property type="entry name" value="P4Hc"/>
    <property type="match status" value="1"/>
</dbReference>
<keyword evidence="6" id="KW-0408">Iron</keyword>
<dbReference type="PANTHER" id="PTHR12907">
    <property type="entry name" value="EGL NINE HOMOLOG-RELATED"/>
    <property type="match status" value="1"/>
</dbReference>
<evidence type="ECO:0000259" key="7">
    <source>
        <dbReference type="PROSITE" id="PS51471"/>
    </source>
</evidence>
<dbReference type="GO" id="GO:0071456">
    <property type="term" value="P:cellular response to hypoxia"/>
    <property type="evidence" value="ECO:0007669"/>
    <property type="project" value="TreeGrafter"/>
</dbReference>
<dbReference type="Gene3D" id="2.60.120.620">
    <property type="entry name" value="q2cbj1_9rhob like domain"/>
    <property type="match status" value="1"/>
</dbReference>
<keyword evidence="4" id="KW-0223">Dioxygenase</keyword>
<reference evidence="8" key="2">
    <citation type="submission" date="2020-09" db="EMBL/GenBank/DDBJ databases">
        <authorList>
            <person name="Sun Q."/>
            <person name="Kim S."/>
        </authorList>
    </citation>
    <scope>NUCLEOTIDE SEQUENCE</scope>
    <source>
        <strain evidence="8">KCTC 22164</strain>
    </source>
</reference>
<name>A0A918N0D4_9ALTE</name>
<dbReference type="Pfam" id="PF13640">
    <property type="entry name" value="2OG-FeII_Oxy_3"/>
    <property type="match status" value="1"/>
</dbReference>
<evidence type="ECO:0000256" key="3">
    <source>
        <dbReference type="ARBA" id="ARBA00022896"/>
    </source>
</evidence>
<sequence length="244" mass="27904">MRCHPIMGIKRHRKVYSSFNFMGTAIQSGAGDDNGALTFLFTRIADDLVNKGYAILPDALPDSLINSLERCQYSMLDSAFEQAGIGRKQDFQHDQRIRRDEICWIDGSMPEGQQWLGFCESLKDFLNQQLFMGLFSVESHFARFESGAFYKRHYDAFRGQDNRVLSMVTYLNADWQLADGGELVLYADDADCEGTAVLPRRGTLVIFLSERFPHEVKPARKTRESVATWFRLNTTRPGRVDPPR</sequence>
<feature type="domain" description="Fe2OG dioxygenase" evidence="7">
    <location>
        <begin position="130"/>
        <end position="232"/>
    </location>
</feature>
<comment type="caution">
    <text evidence="8">The sequence shown here is derived from an EMBL/GenBank/DDBJ whole genome shotgun (WGS) entry which is preliminary data.</text>
</comment>
<keyword evidence="2" id="KW-0479">Metal-binding</keyword>
<accession>A0A918N0D4</accession>
<evidence type="ECO:0000256" key="4">
    <source>
        <dbReference type="ARBA" id="ARBA00022964"/>
    </source>
</evidence>
<dbReference type="InterPro" id="IPR051559">
    <property type="entry name" value="HIF_prolyl_hydroxylases"/>
</dbReference>
<dbReference type="InterPro" id="IPR005123">
    <property type="entry name" value="Oxoglu/Fe-dep_dioxygenase_dom"/>
</dbReference>